<dbReference type="AlphaFoldDB" id="A0AAP5I2C1"/>
<proteinExistence type="inferred from homology"/>
<keyword evidence="2" id="KW-0378">Hydrolase</keyword>
<dbReference type="Proteomes" id="UP000667802">
    <property type="component" value="Unassembled WGS sequence"/>
</dbReference>
<gene>
    <name evidence="2" type="ORF">G7B40_002640</name>
</gene>
<dbReference type="GO" id="GO:0016788">
    <property type="term" value="F:hydrolase activity, acting on ester bonds"/>
    <property type="evidence" value="ECO:0007669"/>
    <property type="project" value="InterPro"/>
</dbReference>
<dbReference type="CDD" id="cd01846">
    <property type="entry name" value="fatty_acyltransferase_like"/>
    <property type="match status" value="1"/>
</dbReference>
<dbReference type="EMBL" id="JAALHA020000001">
    <property type="protein sequence ID" value="MDR9893486.1"/>
    <property type="molecule type" value="Genomic_DNA"/>
</dbReference>
<organism evidence="2 3">
    <name type="scientific">Aetokthonos hydrillicola Thurmond2011</name>
    <dbReference type="NCBI Taxonomy" id="2712845"/>
    <lineage>
        <taxon>Bacteria</taxon>
        <taxon>Bacillati</taxon>
        <taxon>Cyanobacteriota</taxon>
        <taxon>Cyanophyceae</taxon>
        <taxon>Nostocales</taxon>
        <taxon>Hapalosiphonaceae</taxon>
        <taxon>Aetokthonos</taxon>
    </lineage>
</organism>
<dbReference type="PANTHER" id="PTHR22835:SF659">
    <property type="entry name" value="GDSL LIPASE_ACYLHYDROLASE, PUTATIVE (AFU_ORTHOLOGUE AFUA_2G00510)-RELATED"/>
    <property type="match status" value="1"/>
</dbReference>
<dbReference type="Pfam" id="PF00657">
    <property type="entry name" value="Lipase_GDSL"/>
    <property type="match status" value="1"/>
</dbReference>
<accession>A0AAP5I2C1</accession>
<comment type="similarity">
    <text evidence="1">Belongs to the 'GDSL' lipolytic enzyme family.</text>
</comment>
<name>A0AAP5I2C1_9CYAN</name>
<dbReference type="InterPro" id="IPR001087">
    <property type="entry name" value="GDSL"/>
</dbReference>
<dbReference type="InterPro" id="IPR036514">
    <property type="entry name" value="SGNH_hydro_sf"/>
</dbReference>
<dbReference type="PANTHER" id="PTHR22835">
    <property type="entry name" value="ZINC FINGER FYVE DOMAIN CONTAINING PROTEIN"/>
    <property type="match status" value="1"/>
</dbReference>
<evidence type="ECO:0000313" key="2">
    <source>
        <dbReference type="EMBL" id="MDR9893486.1"/>
    </source>
</evidence>
<reference evidence="3" key="1">
    <citation type="journal article" date="2021" name="Science">
        <title>Hunting the eagle killer: A cyanobacterial neurotoxin causes vacuolar myelinopathy.</title>
        <authorList>
            <person name="Breinlinger S."/>
            <person name="Phillips T.J."/>
            <person name="Haram B.N."/>
            <person name="Mares J."/>
            <person name="Martinez Yerena J.A."/>
            <person name="Hrouzek P."/>
            <person name="Sobotka R."/>
            <person name="Henderson W.M."/>
            <person name="Schmieder P."/>
            <person name="Williams S.M."/>
            <person name="Lauderdale J.D."/>
            <person name="Wilde H.D."/>
            <person name="Gerrin W."/>
            <person name="Kust A."/>
            <person name="Washington J.W."/>
            <person name="Wagner C."/>
            <person name="Geier B."/>
            <person name="Liebeke M."/>
            <person name="Enke H."/>
            <person name="Niedermeyer T.H.J."/>
            <person name="Wilde S.B."/>
        </authorList>
    </citation>
    <scope>NUCLEOTIDE SEQUENCE [LARGE SCALE GENOMIC DNA]</scope>
    <source>
        <strain evidence="3">Thurmond2011</strain>
    </source>
</reference>
<evidence type="ECO:0000313" key="3">
    <source>
        <dbReference type="Proteomes" id="UP000667802"/>
    </source>
</evidence>
<keyword evidence="3" id="KW-1185">Reference proteome</keyword>
<sequence>MLSFIFPLKVLAKNYDQIYIFGDSFSDTGNVYNTTSQIIPPSPPYFNGRFSNGPVWVEYLASDLGLTFNSDSNFAFGGATTGFENIGMSGLPGLQQEINSFIAVNPSADSDALYILWIGANDYLNSFFGGVPDTLQVVTNESAAVTSLAAVGAKDIVVANLPDLGMFPIARSDSEISNLLSADISIYNSDLAATLNFLSQKLSSDVNIIPLDLNSLFNRIISAPDEFGFTNVSGYCIQDFSVVSVVLATQPSTCDPNKFLFWDPVHPTTVIHKLIGEFAFSVVQPVSVPEASTAFGMLLFGALGVVSLLKRKYQQVSPEYRNLIGQDHTYGMPT</sequence>
<dbReference type="SUPFAM" id="SSF52266">
    <property type="entry name" value="SGNH hydrolase"/>
    <property type="match status" value="1"/>
</dbReference>
<protein>
    <submittedName>
        <fullName evidence="2">SGNH/GDSL hydrolase family protein</fullName>
    </submittedName>
</protein>
<comment type="caution">
    <text evidence="2">The sequence shown here is derived from an EMBL/GenBank/DDBJ whole genome shotgun (WGS) entry which is preliminary data.</text>
</comment>
<evidence type="ECO:0000256" key="1">
    <source>
        <dbReference type="ARBA" id="ARBA00008668"/>
    </source>
</evidence>
<dbReference type="Gene3D" id="3.40.50.1110">
    <property type="entry name" value="SGNH hydrolase"/>
    <property type="match status" value="1"/>
</dbReference>